<evidence type="ECO:0000256" key="7">
    <source>
        <dbReference type="ARBA" id="ARBA00032166"/>
    </source>
</evidence>
<feature type="binding site" evidence="10">
    <location>
        <position position="229"/>
    </location>
    <ligand>
        <name>S-adenosyl-L-methionine</name>
        <dbReference type="ChEBI" id="CHEBI:59789"/>
    </ligand>
</feature>
<dbReference type="InParanoid" id="I2GY76"/>
<dbReference type="EMBL" id="HE806317">
    <property type="protein sequence ID" value="CCH59078.1"/>
    <property type="molecule type" value="Genomic_DNA"/>
</dbReference>
<dbReference type="Gene3D" id="3.40.1280.30">
    <property type="match status" value="1"/>
</dbReference>
<feature type="domain" description="SAM-dependent MTase TRM10-type" evidence="12">
    <location>
        <begin position="81"/>
        <end position="276"/>
    </location>
</feature>
<feature type="binding site" evidence="10">
    <location>
        <position position="183"/>
    </location>
    <ligand>
        <name>S-adenosyl-L-methionine</name>
        <dbReference type="ChEBI" id="CHEBI:59789"/>
    </ligand>
</feature>
<dbReference type="PANTHER" id="PTHR13563:SF13">
    <property type="entry name" value="TRNA METHYLTRANSFERASE 10 HOMOLOG A"/>
    <property type="match status" value="1"/>
</dbReference>
<dbReference type="AlphaFoldDB" id="I2GY76"/>
<evidence type="ECO:0000256" key="8">
    <source>
        <dbReference type="ARBA" id="ARBA00048434"/>
    </source>
</evidence>
<evidence type="ECO:0000256" key="3">
    <source>
        <dbReference type="ARBA" id="ARBA00022603"/>
    </source>
</evidence>
<dbReference type="eggNOG" id="KOG2967">
    <property type="taxonomic scope" value="Eukaryota"/>
</dbReference>
<dbReference type="GO" id="GO:0002939">
    <property type="term" value="P:tRNA N1-guanine methylation"/>
    <property type="evidence" value="ECO:0007669"/>
    <property type="project" value="TreeGrafter"/>
</dbReference>
<keyword evidence="4" id="KW-0808">Transferase</keyword>
<dbReference type="STRING" id="1071380.I2GY76"/>
<reference evidence="13 14" key="1">
    <citation type="journal article" date="2011" name="Proc. Natl. Acad. Sci. U.S.A.">
        <title>Evolutionary erosion of yeast sex chromosomes by mating-type switching accidents.</title>
        <authorList>
            <person name="Gordon J.L."/>
            <person name="Armisen D."/>
            <person name="Proux-Wera E."/>
            <person name="Oheigeartaigh S.S."/>
            <person name="Byrne K.P."/>
            <person name="Wolfe K.H."/>
        </authorList>
    </citation>
    <scope>NUCLEOTIDE SEQUENCE [LARGE SCALE GENOMIC DNA]</scope>
    <source>
        <strain evidence="14">ATCC 34711 / CBS 6284 / DSM 70876 / NBRC 10599 / NRRL Y-10934 / UCD 77-7</strain>
    </source>
</reference>
<proteinExistence type="predicted"/>
<evidence type="ECO:0000259" key="12">
    <source>
        <dbReference type="PROSITE" id="PS51675"/>
    </source>
</evidence>
<comment type="catalytic activity">
    <reaction evidence="8">
        <text>guanosine(9) in tRNA + S-adenosyl-L-methionine = N(1)-methylguanosine(9) in tRNA + S-adenosyl-L-homocysteine + H(+)</text>
        <dbReference type="Rhea" id="RHEA:43156"/>
        <dbReference type="Rhea" id="RHEA-COMP:10367"/>
        <dbReference type="Rhea" id="RHEA-COMP:10368"/>
        <dbReference type="ChEBI" id="CHEBI:15378"/>
        <dbReference type="ChEBI" id="CHEBI:57856"/>
        <dbReference type="ChEBI" id="CHEBI:59789"/>
        <dbReference type="ChEBI" id="CHEBI:73542"/>
        <dbReference type="ChEBI" id="CHEBI:74269"/>
        <dbReference type="EC" id="2.1.1.221"/>
    </reaction>
</comment>
<evidence type="ECO:0000256" key="6">
    <source>
        <dbReference type="ARBA" id="ARBA00031792"/>
    </source>
</evidence>
<evidence type="ECO:0000256" key="9">
    <source>
        <dbReference type="PIRSR" id="PIRSR016323-1"/>
    </source>
</evidence>
<feature type="binding site" evidence="10">
    <location>
        <position position="203"/>
    </location>
    <ligand>
        <name>S-adenosyl-L-methionine</name>
        <dbReference type="ChEBI" id="CHEBI:59789"/>
    </ligand>
</feature>
<keyword evidence="5" id="KW-0949">S-adenosyl-L-methionine</keyword>
<evidence type="ECO:0000256" key="11">
    <source>
        <dbReference type="SAM" id="MobiDB-lite"/>
    </source>
</evidence>
<gene>
    <name evidence="13" type="primary">TBLA0B02360</name>
    <name evidence="13" type="ORF">TBLA_0B02360</name>
</gene>
<dbReference type="GO" id="GO:0052905">
    <property type="term" value="F:tRNA (guanosine(9)-N1)-methyltransferase activity"/>
    <property type="evidence" value="ECO:0007669"/>
    <property type="project" value="UniProtKB-EC"/>
</dbReference>
<feature type="binding site" evidence="10">
    <location>
        <position position="215"/>
    </location>
    <ligand>
        <name>S-adenosyl-L-methionine</name>
        <dbReference type="ChEBI" id="CHEBI:59789"/>
    </ligand>
</feature>
<dbReference type="FunCoup" id="I2GY76">
    <property type="interactions" value="820"/>
</dbReference>
<dbReference type="GeneID" id="14494097"/>
<dbReference type="PIRSF" id="PIRSF016323">
    <property type="entry name" value="tRNA_m1G_mtfrase_met"/>
    <property type="match status" value="1"/>
</dbReference>
<dbReference type="PROSITE" id="PS51675">
    <property type="entry name" value="SAM_MT_TRM10"/>
    <property type="match status" value="1"/>
</dbReference>
<accession>I2GY76</accession>
<evidence type="ECO:0000256" key="5">
    <source>
        <dbReference type="ARBA" id="ARBA00022691"/>
    </source>
</evidence>
<dbReference type="OMA" id="FKKNDGW"/>
<sequence length="306" mass="36045">MMTEPIGKNTEIKRITLPPIPDGISKSQWKKICKRKRWEETKAEYSKVRRDKRKAARAKRRAIIQGYLDRGEELPDEYKSTPKLNHNQSDSGIKIIMDCAFDELMNDKEITSMTTQITRSYASNRRENHYADIKITSFNKRVKARFDKELKSSRYETWDHFEFLPDDSLITGKDVDKSKMIYLTADTDDTLETLEPGMTYIVGGIVDKNRHKFLCYNKAKELGIRTKRLPIDEYVKISSVKVLTTTHVIHLMLKYFDNKDWKEAFESILPTRKLEDWDTIDKEDDNVEKEQEVLEVEESDEEKEQE</sequence>
<organism evidence="13 14">
    <name type="scientific">Henningerozyma blattae (strain ATCC 34711 / CBS 6284 / DSM 70876 / NBRC 10599 / NRRL Y-10934 / UCD 77-7)</name>
    <name type="common">Yeast</name>
    <name type="synonym">Tetrapisispora blattae</name>
    <dbReference type="NCBI Taxonomy" id="1071380"/>
    <lineage>
        <taxon>Eukaryota</taxon>
        <taxon>Fungi</taxon>
        <taxon>Dikarya</taxon>
        <taxon>Ascomycota</taxon>
        <taxon>Saccharomycotina</taxon>
        <taxon>Saccharomycetes</taxon>
        <taxon>Saccharomycetales</taxon>
        <taxon>Saccharomycetaceae</taxon>
        <taxon>Henningerozyma</taxon>
    </lineage>
</organism>
<protein>
    <recommendedName>
        <fullName evidence="2">tRNA (guanine(9)-N1)-methyltransferase</fullName>
        <ecNumber evidence="1">2.1.1.221</ecNumber>
    </recommendedName>
    <alternativeName>
        <fullName evidence="7">tRNA methyltransferase 10</fullName>
    </alternativeName>
    <alternativeName>
        <fullName evidence="6">tRNA(m1G9)-methyltransferase</fullName>
    </alternativeName>
</protein>
<dbReference type="InterPro" id="IPR038459">
    <property type="entry name" value="MT_TRM10-typ_sf"/>
</dbReference>
<evidence type="ECO:0000313" key="13">
    <source>
        <dbReference type="EMBL" id="CCH59078.1"/>
    </source>
</evidence>
<dbReference type="GO" id="GO:0005634">
    <property type="term" value="C:nucleus"/>
    <property type="evidence" value="ECO:0007669"/>
    <property type="project" value="TreeGrafter"/>
</dbReference>
<dbReference type="EC" id="2.1.1.221" evidence="1"/>
<dbReference type="InterPro" id="IPR007356">
    <property type="entry name" value="tRNA_m1G_MeTrfase_euk"/>
</dbReference>
<dbReference type="CDD" id="cd18089">
    <property type="entry name" value="SPOUT_Trm10-like"/>
    <property type="match status" value="1"/>
</dbReference>
<dbReference type="GO" id="GO:0000049">
    <property type="term" value="F:tRNA binding"/>
    <property type="evidence" value="ECO:0007669"/>
    <property type="project" value="TreeGrafter"/>
</dbReference>
<evidence type="ECO:0000313" key="14">
    <source>
        <dbReference type="Proteomes" id="UP000002866"/>
    </source>
</evidence>
<dbReference type="Proteomes" id="UP000002866">
    <property type="component" value="Chromosome 2"/>
</dbReference>
<evidence type="ECO:0000256" key="4">
    <source>
        <dbReference type="ARBA" id="ARBA00022679"/>
    </source>
</evidence>
<dbReference type="RefSeq" id="XP_004178597.1">
    <property type="nucleotide sequence ID" value="XM_004178549.1"/>
</dbReference>
<dbReference type="InterPro" id="IPR028564">
    <property type="entry name" value="MT_TRM10-typ"/>
</dbReference>
<name>I2GY76_HENB6</name>
<evidence type="ECO:0000256" key="10">
    <source>
        <dbReference type="PIRSR" id="PIRSR016323-2"/>
    </source>
</evidence>
<dbReference type="KEGG" id="tbl:TBLA_0B02360"/>
<feature type="active site" description="Proton acceptor" evidence="9">
    <location>
        <position position="207"/>
    </location>
</feature>
<keyword evidence="14" id="KW-1185">Reference proteome</keyword>
<dbReference type="InterPro" id="IPR016653">
    <property type="entry name" value="TRM10/TRM10A"/>
</dbReference>
<keyword evidence="3" id="KW-0489">Methyltransferase</keyword>
<feature type="region of interest" description="Disordered" evidence="11">
    <location>
        <begin position="283"/>
        <end position="306"/>
    </location>
</feature>
<evidence type="ECO:0000256" key="2">
    <source>
        <dbReference type="ARBA" id="ARBA00020451"/>
    </source>
</evidence>
<dbReference type="OrthoDB" id="278300at2759"/>
<evidence type="ECO:0000256" key="1">
    <source>
        <dbReference type="ARBA" id="ARBA00012797"/>
    </source>
</evidence>
<dbReference type="HOGENOM" id="CLU_034384_1_0_1"/>
<dbReference type="PANTHER" id="PTHR13563">
    <property type="entry name" value="TRNA (GUANINE-9-) METHYLTRANSFERASE"/>
    <property type="match status" value="1"/>
</dbReference>